<dbReference type="PATRIC" id="fig|1423782.4.peg.1846"/>
<dbReference type="PANTHER" id="PTHR43510:SF1">
    <property type="entry name" value="AMINOTRANSFERASE FUNCTION, HYPOTHETICAL (EUROFUNG)"/>
    <property type="match status" value="1"/>
</dbReference>
<comment type="caution">
    <text evidence="1">The sequence shown here is derived from an EMBL/GenBank/DDBJ whole genome shotgun (WGS) entry which is preliminary data.</text>
</comment>
<reference evidence="1 2" key="1">
    <citation type="journal article" date="2015" name="Genome Announc.">
        <title>Expanding the biotechnology potential of lactobacilli through comparative genomics of 213 strains and associated genera.</title>
        <authorList>
            <person name="Sun Z."/>
            <person name="Harris H.M."/>
            <person name="McCann A."/>
            <person name="Guo C."/>
            <person name="Argimon S."/>
            <person name="Zhang W."/>
            <person name="Yang X."/>
            <person name="Jeffery I.B."/>
            <person name="Cooney J.C."/>
            <person name="Kagawa T.F."/>
            <person name="Liu W."/>
            <person name="Song Y."/>
            <person name="Salvetti E."/>
            <person name="Wrobel A."/>
            <person name="Rasinkangas P."/>
            <person name="Parkhill J."/>
            <person name="Rea M.C."/>
            <person name="O'Sullivan O."/>
            <person name="Ritari J."/>
            <person name="Douillard F.P."/>
            <person name="Paul Ross R."/>
            <person name="Yang R."/>
            <person name="Briner A.E."/>
            <person name="Felis G.E."/>
            <person name="de Vos W.M."/>
            <person name="Barrangou R."/>
            <person name="Klaenhammer T.R."/>
            <person name="Caufield P.W."/>
            <person name="Cui Y."/>
            <person name="Zhang H."/>
            <person name="O'Toole P.W."/>
        </authorList>
    </citation>
    <scope>NUCLEOTIDE SEQUENCE [LARGE SCALE GENOMIC DNA]</scope>
    <source>
        <strain evidence="1 2">DSM 6035</strain>
    </source>
</reference>
<dbReference type="RefSeq" id="WP_235803749.1">
    <property type="nucleotide sequence ID" value="NZ_AZGM01000045.1"/>
</dbReference>
<dbReference type="GO" id="GO:0003824">
    <property type="term" value="F:catalytic activity"/>
    <property type="evidence" value="ECO:0007669"/>
    <property type="project" value="UniProtKB-ARBA"/>
</dbReference>
<keyword evidence="2" id="KW-1185">Reference proteome</keyword>
<accession>A0A0R1XNI4</accession>
<dbReference type="Proteomes" id="UP000051412">
    <property type="component" value="Unassembled WGS sequence"/>
</dbReference>
<dbReference type="EMBL" id="AZGM01000045">
    <property type="protein sequence ID" value="KRM28227.1"/>
    <property type="molecule type" value="Genomic_DNA"/>
</dbReference>
<dbReference type="InterPro" id="IPR015424">
    <property type="entry name" value="PyrdxlP-dep_Trfase"/>
</dbReference>
<dbReference type="InterPro" id="IPR015421">
    <property type="entry name" value="PyrdxlP-dep_Trfase_major"/>
</dbReference>
<dbReference type="PANTHER" id="PTHR43510">
    <property type="entry name" value="AMINOTRANSFERASE FUNCTION, HYPOTHETICAL (EUROFUNG)"/>
    <property type="match status" value="1"/>
</dbReference>
<dbReference type="Gene3D" id="3.40.640.10">
    <property type="entry name" value="Type I PLP-dependent aspartate aminotransferase-like (Major domain)"/>
    <property type="match status" value="1"/>
</dbReference>
<dbReference type="STRING" id="1423782.FD32_GL001773"/>
<evidence type="ECO:0000313" key="1">
    <source>
        <dbReference type="EMBL" id="KRM28227.1"/>
    </source>
</evidence>
<dbReference type="Gene3D" id="3.90.1150.10">
    <property type="entry name" value="Aspartate Aminotransferase, domain 1"/>
    <property type="match status" value="1"/>
</dbReference>
<sequence length="128" mass="13649">MKIKDFGVEQWMNKYETKARYNLGETCVAPFSLRGLLEVAGVDEEEFTTKLLDTRLTYGAIEGADELKQGIAQLYRTPLAPDNIVTEHGAIGANNLVLNTVVARGRGSGGNADLPAVAVDSPGPGGSR</sequence>
<name>A0A0R1XNI4_9LACO</name>
<evidence type="ECO:0000313" key="2">
    <source>
        <dbReference type="Proteomes" id="UP000051412"/>
    </source>
</evidence>
<proteinExistence type="predicted"/>
<organism evidence="1 2">
    <name type="scientific">Limosilactobacillus panis DSM 6035</name>
    <dbReference type="NCBI Taxonomy" id="1423782"/>
    <lineage>
        <taxon>Bacteria</taxon>
        <taxon>Bacillati</taxon>
        <taxon>Bacillota</taxon>
        <taxon>Bacilli</taxon>
        <taxon>Lactobacillales</taxon>
        <taxon>Lactobacillaceae</taxon>
        <taxon>Limosilactobacillus</taxon>
    </lineage>
</organism>
<gene>
    <name evidence="1" type="ORF">FD32_GL001773</name>
</gene>
<dbReference type="InterPro" id="IPR015422">
    <property type="entry name" value="PyrdxlP-dep_Trfase_small"/>
</dbReference>
<dbReference type="SUPFAM" id="SSF53383">
    <property type="entry name" value="PLP-dependent transferases"/>
    <property type="match status" value="1"/>
</dbReference>
<dbReference type="AlphaFoldDB" id="A0A0R1XNI4"/>
<protein>
    <submittedName>
        <fullName evidence="1">Transaminase</fullName>
    </submittedName>
</protein>